<organism evidence="1">
    <name type="scientific">Hexamita inflata</name>
    <dbReference type="NCBI Taxonomy" id="28002"/>
    <lineage>
        <taxon>Eukaryota</taxon>
        <taxon>Metamonada</taxon>
        <taxon>Diplomonadida</taxon>
        <taxon>Hexamitidae</taxon>
        <taxon>Hexamitinae</taxon>
        <taxon>Hexamita</taxon>
    </lineage>
</organism>
<reference evidence="2 3" key="2">
    <citation type="submission" date="2024-07" db="EMBL/GenBank/DDBJ databases">
        <authorList>
            <person name="Akdeniz Z."/>
        </authorList>
    </citation>
    <scope>NUCLEOTIDE SEQUENCE [LARGE SCALE GENOMIC DNA]</scope>
</reference>
<reference evidence="1" key="1">
    <citation type="submission" date="2023-06" db="EMBL/GenBank/DDBJ databases">
        <authorList>
            <person name="Kurt Z."/>
        </authorList>
    </citation>
    <scope>NUCLEOTIDE SEQUENCE</scope>
</reference>
<dbReference type="Proteomes" id="UP001642409">
    <property type="component" value="Unassembled WGS sequence"/>
</dbReference>
<sequence>MIKLQQYVLQQYIIYTTSKNHSRSKSNYQQLCSDSVIKLASRSLNISFTSHGGSSYSRFWYPSYLPTVKTQHGRNGQVSPRQLIQQLYSVIFVLNSQFIFARQF</sequence>
<protein>
    <submittedName>
        <fullName evidence="2">Hypothetical_protein</fullName>
    </submittedName>
</protein>
<gene>
    <name evidence="1" type="ORF">HINF_LOCUS48082</name>
    <name evidence="2" type="ORF">HINF_LOCUS7816</name>
</gene>
<proteinExistence type="predicted"/>
<comment type="caution">
    <text evidence="1">The sequence shown here is derived from an EMBL/GenBank/DDBJ whole genome shotgun (WGS) entry which is preliminary data.</text>
</comment>
<evidence type="ECO:0000313" key="3">
    <source>
        <dbReference type="Proteomes" id="UP001642409"/>
    </source>
</evidence>
<dbReference type="EMBL" id="CAXDID020000016">
    <property type="protein sequence ID" value="CAL5983839.1"/>
    <property type="molecule type" value="Genomic_DNA"/>
</dbReference>
<accession>A0AA86QTE6</accession>
<dbReference type="AlphaFoldDB" id="A0AA86QTE6"/>
<name>A0AA86QTE6_9EUKA</name>
<evidence type="ECO:0000313" key="1">
    <source>
        <dbReference type="EMBL" id="CAI9960437.1"/>
    </source>
</evidence>
<dbReference type="EMBL" id="CATOUU010000931">
    <property type="protein sequence ID" value="CAI9960437.1"/>
    <property type="molecule type" value="Genomic_DNA"/>
</dbReference>
<evidence type="ECO:0000313" key="2">
    <source>
        <dbReference type="EMBL" id="CAL5983839.1"/>
    </source>
</evidence>
<keyword evidence="3" id="KW-1185">Reference proteome</keyword>